<protein>
    <submittedName>
        <fullName evidence="1">Uncharacterized protein</fullName>
    </submittedName>
</protein>
<sequence>NIVIFGATGVGKSSLVNLIAGKNIAETSNGARVCTLGARNYTMNINGHILRLHDTSGFTSVGDNDNILAVEKAYRLIMQLESESDIHLLLFCMRNERISTATVNNYHLVFNILHGQTIPVIFVVTNSENEPSMENWWERHEKTLEKFGMRNAGHACVVTDPGLNGVHQEKFEESRAIMHRLLLTHCTGVSLKAEREGWLTRTTSILQ</sequence>
<gene>
    <name evidence="1" type="ORF">BV22DRAFT_967174</name>
</gene>
<feature type="non-terminal residue" evidence="1">
    <location>
        <position position="1"/>
    </location>
</feature>
<evidence type="ECO:0000313" key="1">
    <source>
        <dbReference type="EMBL" id="KAH7919384.1"/>
    </source>
</evidence>
<feature type="non-terminal residue" evidence="1">
    <location>
        <position position="207"/>
    </location>
</feature>
<reference evidence="1" key="1">
    <citation type="journal article" date="2021" name="New Phytol.">
        <title>Evolutionary innovations through gain and loss of genes in the ectomycorrhizal Boletales.</title>
        <authorList>
            <person name="Wu G."/>
            <person name="Miyauchi S."/>
            <person name="Morin E."/>
            <person name="Kuo A."/>
            <person name="Drula E."/>
            <person name="Varga T."/>
            <person name="Kohler A."/>
            <person name="Feng B."/>
            <person name="Cao Y."/>
            <person name="Lipzen A."/>
            <person name="Daum C."/>
            <person name="Hundley H."/>
            <person name="Pangilinan J."/>
            <person name="Johnson J."/>
            <person name="Barry K."/>
            <person name="LaButti K."/>
            <person name="Ng V."/>
            <person name="Ahrendt S."/>
            <person name="Min B."/>
            <person name="Choi I.G."/>
            <person name="Park H."/>
            <person name="Plett J.M."/>
            <person name="Magnuson J."/>
            <person name="Spatafora J.W."/>
            <person name="Nagy L.G."/>
            <person name="Henrissat B."/>
            <person name="Grigoriev I.V."/>
            <person name="Yang Z.L."/>
            <person name="Xu J."/>
            <person name="Martin F.M."/>
        </authorList>
    </citation>
    <scope>NUCLEOTIDE SEQUENCE</scope>
    <source>
        <strain evidence="1">KUC20120723A-06</strain>
    </source>
</reference>
<accession>A0ACB8B2A2</accession>
<name>A0ACB8B2A2_9AGAM</name>
<comment type="caution">
    <text evidence="1">The sequence shown here is derived from an EMBL/GenBank/DDBJ whole genome shotgun (WGS) entry which is preliminary data.</text>
</comment>
<organism evidence="1 2">
    <name type="scientific">Leucogyrophana mollusca</name>
    <dbReference type="NCBI Taxonomy" id="85980"/>
    <lineage>
        <taxon>Eukaryota</taxon>
        <taxon>Fungi</taxon>
        <taxon>Dikarya</taxon>
        <taxon>Basidiomycota</taxon>
        <taxon>Agaricomycotina</taxon>
        <taxon>Agaricomycetes</taxon>
        <taxon>Agaricomycetidae</taxon>
        <taxon>Boletales</taxon>
        <taxon>Boletales incertae sedis</taxon>
        <taxon>Leucogyrophana</taxon>
    </lineage>
</organism>
<keyword evidence="2" id="KW-1185">Reference proteome</keyword>
<dbReference type="EMBL" id="MU266665">
    <property type="protein sequence ID" value="KAH7919384.1"/>
    <property type="molecule type" value="Genomic_DNA"/>
</dbReference>
<evidence type="ECO:0000313" key="2">
    <source>
        <dbReference type="Proteomes" id="UP000790709"/>
    </source>
</evidence>
<proteinExistence type="predicted"/>
<dbReference type="Proteomes" id="UP000790709">
    <property type="component" value="Unassembled WGS sequence"/>
</dbReference>